<feature type="binding site" evidence="7">
    <location>
        <position position="131"/>
    </location>
    <ligand>
        <name>Zn(2+)</name>
        <dbReference type="ChEBI" id="CHEBI:29105"/>
        <note>catalytic</note>
    </ligand>
</feature>
<evidence type="ECO:0000256" key="2">
    <source>
        <dbReference type="ARBA" id="ARBA00022722"/>
    </source>
</evidence>
<dbReference type="AlphaFoldDB" id="A0A2G5K828"/>
<dbReference type="InterPro" id="IPR002036">
    <property type="entry name" value="YbeY"/>
</dbReference>
<feature type="binding site" evidence="7">
    <location>
        <position position="135"/>
    </location>
    <ligand>
        <name>Zn(2+)</name>
        <dbReference type="ChEBI" id="CHEBI:29105"/>
        <note>catalytic</note>
    </ligand>
</feature>
<dbReference type="GO" id="GO:0006364">
    <property type="term" value="P:rRNA processing"/>
    <property type="evidence" value="ECO:0007669"/>
    <property type="project" value="UniProtKB-UniRule"/>
</dbReference>
<dbReference type="Gene3D" id="3.40.390.30">
    <property type="entry name" value="Metalloproteases ('zincins'), catalytic domain"/>
    <property type="match status" value="1"/>
</dbReference>
<dbReference type="GO" id="GO:0004521">
    <property type="term" value="F:RNA endonuclease activity"/>
    <property type="evidence" value="ECO:0007669"/>
    <property type="project" value="UniProtKB-UniRule"/>
</dbReference>
<name>A0A2G5K828_9RHOB</name>
<evidence type="ECO:0000313" key="8">
    <source>
        <dbReference type="EMBL" id="PIB25030.1"/>
    </source>
</evidence>
<keyword evidence="2 7" id="KW-0540">Nuclease</keyword>
<dbReference type="Proteomes" id="UP000231516">
    <property type="component" value="Unassembled WGS sequence"/>
</dbReference>
<reference evidence="8 9" key="1">
    <citation type="submission" date="2016-08" db="EMBL/GenBank/DDBJ databases">
        <title>Draft genome of Amylibacter sp. strain 4G11.</title>
        <authorList>
            <person name="Wong S.-K."/>
            <person name="Hamasaki K."/>
            <person name="Yoshizawa S."/>
        </authorList>
    </citation>
    <scope>NUCLEOTIDE SEQUENCE [LARGE SCALE GENOMIC DNA]</scope>
    <source>
        <strain evidence="8 9">4G11</strain>
    </source>
</reference>
<dbReference type="Pfam" id="PF02130">
    <property type="entry name" value="YbeY"/>
    <property type="match status" value="1"/>
</dbReference>
<dbReference type="NCBIfam" id="TIGR00043">
    <property type="entry name" value="rRNA maturation RNase YbeY"/>
    <property type="match status" value="1"/>
</dbReference>
<dbReference type="PROSITE" id="PS01306">
    <property type="entry name" value="UPF0054"/>
    <property type="match status" value="1"/>
</dbReference>
<evidence type="ECO:0000256" key="7">
    <source>
        <dbReference type="HAMAP-Rule" id="MF_00009"/>
    </source>
</evidence>
<keyword evidence="9" id="KW-1185">Reference proteome</keyword>
<comment type="caution">
    <text evidence="8">The sequence shown here is derived from an EMBL/GenBank/DDBJ whole genome shotgun (WGS) entry which is preliminary data.</text>
</comment>
<evidence type="ECO:0000256" key="6">
    <source>
        <dbReference type="ARBA" id="ARBA00022833"/>
    </source>
</evidence>
<protein>
    <recommendedName>
        <fullName evidence="7">Endoribonuclease YbeY</fullName>
        <ecNumber evidence="7">3.1.-.-</ecNumber>
    </recommendedName>
</protein>
<comment type="function">
    <text evidence="7">Single strand-specific metallo-endoribonuclease involved in late-stage 70S ribosome quality control and in maturation of the 3' terminus of the 16S rRNA.</text>
</comment>
<feature type="binding site" evidence="7">
    <location>
        <position position="141"/>
    </location>
    <ligand>
        <name>Zn(2+)</name>
        <dbReference type="ChEBI" id="CHEBI:29105"/>
        <note>catalytic</note>
    </ligand>
</feature>
<keyword evidence="5 7" id="KW-0378">Hydrolase</keyword>
<keyword evidence="7" id="KW-0963">Cytoplasm</keyword>
<keyword evidence="4 7" id="KW-0255">Endonuclease</keyword>
<dbReference type="PANTHER" id="PTHR46986">
    <property type="entry name" value="ENDORIBONUCLEASE YBEY, CHLOROPLASTIC"/>
    <property type="match status" value="1"/>
</dbReference>
<organism evidence="8 9">
    <name type="scientific">Paramylibacter kogurei</name>
    <dbReference type="NCBI Taxonomy" id="1889778"/>
    <lineage>
        <taxon>Bacteria</taxon>
        <taxon>Pseudomonadati</taxon>
        <taxon>Pseudomonadota</taxon>
        <taxon>Alphaproteobacteria</taxon>
        <taxon>Rhodobacterales</taxon>
        <taxon>Paracoccaceae</taxon>
        <taxon>Paramylibacter</taxon>
    </lineage>
</organism>
<evidence type="ECO:0000256" key="3">
    <source>
        <dbReference type="ARBA" id="ARBA00022723"/>
    </source>
</evidence>
<keyword evidence="6 7" id="KW-0862">Zinc</keyword>
<evidence type="ECO:0000256" key="1">
    <source>
        <dbReference type="ARBA" id="ARBA00010875"/>
    </source>
</evidence>
<dbReference type="SUPFAM" id="SSF55486">
    <property type="entry name" value="Metalloproteases ('zincins'), catalytic domain"/>
    <property type="match status" value="1"/>
</dbReference>
<keyword evidence="7" id="KW-0698">rRNA processing</keyword>
<dbReference type="EC" id="3.1.-.-" evidence="7"/>
<evidence type="ECO:0000256" key="5">
    <source>
        <dbReference type="ARBA" id="ARBA00022801"/>
    </source>
</evidence>
<dbReference type="EMBL" id="MDGM01000012">
    <property type="protein sequence ID" value="PIB25030.1"/>
    <property type="molecule type" value="Genomic_DNA"/>
</dbReference>
<proteinExistence type="inferred from homology"/>
<comment type="similarity">
    <text evidence="1 7">Belongs to the endoribonuclease YbeY family.</text>
</comment>
<keyword evidence="3 7" id="KW-0479">Metal-binding</keyword>
<gene>
    <name evidence="7" type="primary">ybeY</name>
    <name evidence="8" type="ORF">BFP76_01600</name>
</gene>
<dbReference type="OrthoDB" id="9807740at2"/>
<dbReference type="HAMAP" id="MF_00009">
    <property type="entry name" value="Endoribonucl_YbeY"/>
    <property type="match status" value="1"/>
</dbReference>
<dbReference type="PANTHER" id="PTHR46986:SF1">
    <property type="entry name" value="ENDORIBONUCLEASE YBEY, CHLOROPLASTIC"/>
    <property type="match status" value="1"/>
</dbReference>
<dbReference type="GO" id="GO:0004222">
    <property type="term" value="F:metalloendopeptidase activity"/>
    <property type="evidence" value="ECO:0007669"/>
    <property type="project" value="InterPro"/>
</dbReference>
<evidence type="ECO:0000256" key="4">
    <source>
        <dbReference type="ARBA" id="ARBA00022759"/>
    </source>
</evidence>
<sequence length="178" mass="19524">MQILIAMADICELDIDDPRWNDIEIEKLAETAFASVLKHHKLGADWQIGVLACSDDRIAELNDTYRDKNKATNVLSWPNFDLSPANAGEIPPPTGFDDSLGDIAISYDTCVQEAQLGGIAVQSHLTHLLIHSCLHLLGYDHETDADAQRMENLETELLAKLGIDDPYKNGADGGVHFG</sequence>
<dbReference type="GO" id="GO:0005737">
    <property type="term" value="C:cytoplasm"/>
    <property type="evidence" value="ECO:0007669"/>
    <property type="project" value="UniProtKB-SubCell"/>
</dbReference>
<comment type="subcellular location">
    <subcellularLocation>
        <location evidence="7">Cytoplasm</location>
    </subcellularLocation>
</comment>
<accession>A0A2G5K828</accession>
<keyword evidence="7" id="KW-0690">Ribosome biogenesis</keyword>
<dbReference type="InterPro" id="IPR023091">
    <property type="entry name" value="MetalPrtase_cat_dom_sf_prd"/>
</dbReference>
<comment type="cofactor">
    <cofactor evidence="7">
        <name>Zn(2+)</name>
        <dbReference type="ChEBI" id="CHEBI:29105"/>
    </cofactor>
    <text evidence="7">Binds 1 zinc ion.</text>
</comment>
<dbReference type="GO" id="GO:0008270">
    <property type="term" value="F:zinc ion binding"/>
    <property type="evidence" value="ECO:0007669"/>
    <property type="project" value="UniProtKB-UniRule"/>
</dbReference>
<dbReference type="InterPro" id="IPR020549">
    <property type="entry name" value="YbeY_CS"/>
</dbReference>
<evidence type="ECO:0000313" key="9">
    <source>
        <dbReference type="Proteomes" id="UP000231516"/>
    </source>
</evidence>